<evidence type="ECO:0000313" key="10">
    <source>
        <dbReference type="Proteomes" id="UP000018458"/>
    </source>
</evidence>
<dbReference type="AlphaFoldDB" id="E8LHF0"/>
<keyword evidence="7" id="KW-0813">Transport</keyword>
<feature type="transmembrane region" description="Helical" evidence="7">
    <location>
        <begin position="314"/>
        <end position="331"/>
    </location>
</feature>
<keyword evidence="5 7" id="KW-1133">Transmembrane helix</keyword>
<protein>
    <recommendedName>
        <fullName evidence="7">TRAP transporter large permease protein</fullName>
    </recommendedName>
</protein>
<comment type="caution">
    <text evidence="9">The sequence shown here is derived from an EMBL/GenBank/DDBJ whole genome shotgun (WGS) entry which is preliminary data.</text>
</comment>
<evidence type="ECO:0000259" key="8">
    <source>
        <dbReference type="Pfam" id="PF06808"/>
    </source>
</evidence>
<proteinExistence type="inferred from homology"/>
<feature type="transmembrane region" description="Helical" evidence="7">
    <location>
        <begin position="111"/>
        <end position="129"/>
    </location>
</feature>
<feature type="transmembrane region" description="Helical" evidence="7">
    <location>
        <begin position="397"/>
        <end position="421"/>
    </location>
</feature>
<dbReference type="NCBIfam" id="TIGR00786">
    <property type="entry name" value="dctM"/>
    <property type="match status" value="1"/>
</dbReference>
<name>E8LHF0_SUCHY</name>
<dbReference type="EMBL" id="AEVO01000006">
    <property type="protein sequence ID" value="EFY08058.1"/>
    <property type="molecule type" value="Genomic_DNA"/>
</dbReference>
<feature type="transmembrane region" description="Helical" evidence="7">
    <location>
        <begin position="269"/>
        <end position="294"/>
    </location>
</feature>
<evidence type="ECO:0000256" key="3">
    <source>
        <dbReference type="ARBA" id="ARBA00022519"/>
    </source>
</evidence>
<comment type="subcellular location">
    <subcellularLocation>
        <location evidence="1 7">Cell inner membrane</location>
        <topology evidence="1 7">Multi-pass membrane protein</topology>
    </subcellularLocation>
</comment>
<evidence type="ECO:0000256" key="6">
    <source>
        <dbReference type="ARBA" id="ARBA00023136"/>
    </source>
</evidence>
<keyword evidence="2" id="KW-1003">Cell membrane</keyword>
<gene>
    <name evidence="9" type="ORF">HMPREF9444_00109</name>
</gene>
<evidence type="ECO:0000256" key="5">
    <source>
        <dbReference type="ARBA" id="ARBA00022989"/>
    </source>
</evidence>
<feature type="transmembrane region" description="Helical" evidence="7">
    <location>
        <begin position="241"/>
        <end position="257"/>
    </location>
</feature>
<keyword evidence="4 7" id="KW-0812">Transmembrane</keyword>
<feature type="transmembrane region" description="Helical" evidence="7">
    <location>
        <begin position="136"/>
        <end position="158"/>
    </location>
</feature>
<keyword evidence="3 7" id="KW-0997">Cell inner membrane</keyword>
<dbReference type="OrthoDB" id="9796052at2"/>
<feature type="transmembrane region" description="Helical" evidence="7">
    <location>
        <begin position="47"/>
        <end position="66"/>
    </location>
</feature>
<evidence type="ECO:0000256" key="2">
    <source>
        <dbReference type="ARBA" id="ARBA00022475"/>
    </source>
</evidence>
<keyword evidence="10" id="KW-1185">Reference proteome</keyword>
<comment type="subunit">
    <text evidence="7">The complex comprises the extracytoplasmic solute receptor protein and the two transmembrane proteins.</text>
</comment>
<keyword evidence="6 7" id="KW-0472">Membrane</keyword>
<dbReference type="PIRSF" id="PIRSF006066">
    <property type="entry name" value="HI0050"/>
    <property type="match status" value="1"/>
</dbReference>
<dbReference type="RefSeq" id="WP_009142338.1">
    <property type="nucleotide sequence ID" value="NZ_GL830944.1"/>
</dbReference>
<dbReference type="InterPro" id="IPR004681">
    <property type="entry name" value="TRAP_DctM"/>
</dbReference>
<dbReference type="eggNOG" id="COG1593">
    <property type="taxonomic scope" value="Bacteria"/>
</dbReference>
<evidence type="ECO:0000313" key="9">
    <source>
        <dbReference type="EMBL" id="EFY08058.1"/>
    </source>
</evidence>
<dbReference type="PANTHER" id="PTHR33362:SF5">
    <property type="entry name" value="C4-DICARBOXYLATE TRAP TRANSPORTER LARGE PERMEASE PROTEIN DCTM"/>
    <property type="match status" value="1"/>
</dbReference>
<evidence type="ECO:0000256" key="4">
    <source>
        <dbReference type="ARBA" id="ARBA00022692"/>
    </source>
</evidence>
<comment type="function">
    <text evidence="7">Part of the tripartite ATP-independent periplasmic (TRAP) transport system.</text>
</comment>
<dbReference type="GO" id="GO:0022857">
    <property type="term" value="F:transmembrane transporter activity"/>
    <property type="evidence" value="ECO:0007669"/>
    <property type="project" value="UniProtKB-UniRule"/>
</dbReference>
<dbReference type="PANTHER" id="PTHR33362">
    <property type="entry name" value="SIALIC ACID TRAP TRANSPORTER PERMEASE PROTEIN SIAT-RELATED"/>
    <property type="match status" value="1"/>
</dbReference>
<feature type="transmembrane region" description="Helical" evidence="7">
    <location>
        <begin position="170"/>
        <end position="192"/>
    </location>
</feature>
<evidence type="ECO:0000256" key="1">
    <source>
        <dbReference type="ARBA" id="ARBA00004429"/>
    </source>
</evidence>
<feature type="transmembrane region" description="Helical" evidence="7">
    <location>
        <begin position="336"/>
        <end position="353"/>
    </location>
</feature>
<feature type="domain" description="TRAP C4-dicarboxylate transport system permease DctM subunit" evidence="8">
    <location>
        <begin position="7"/>
        <end position="417"/>
    </location>
</feature>
<feature type="transmembrane region" description="Helical" evidence="7">
    <location>
        <begin position="359"/>
        <end position="385"/>
    </location>
</feature>
<dbReference type="GO" id="GO:0005886">
    <property type="term" value="C:plasma membrane"/>
    <property type="evidence" value="ECO:0007669"/>
    <property type="project" value="UniProtKB-SubCell"/>
</dbReference>
<dbReference type="HOGENOM" id="CLU_019824_4_1_6"/>
<dbReference type="InterPro" id="IPR010656">
    <property type="entry name" value="DctM"/>
</dbReference>
<feature type="transmembrane region" description="Helical" evidence="7">
    <location>
        <begin position="213"/>
        <end position="235"/>
    </location>
</feature>
<sequence length="426" mass="44705">MASTVLLVSLAIFLILNMPVGLAIGLSTLAALLTGETLSLNALSQQMVISCDSFPILAVPLFILAGDLMGAGGVSRRILNVCNVFFGRITGGLAIVTVLVCMFFAAVSGSGPATVAAVGSMVIPTMIELGYKRSFVLALVATAGTIGVIIPPSIPMVLYGVSTGTSVTSLFMGGFLPGLLIGGALMLYSYIYCKVKGYKGHSEPFSGKKAWDAVWEAKWALINPIIILGGIYAGIFTPTEAAAIAALYAFICGAFIHRELDAKGLFKAIATSCCTTGTVMVILACATGFSKILTVEQVPQLVTQTLLEITDSKIVLLILINIMLLIVGCFMDQTPAILILAPILLPVAVSLGLDPVHFGLIMVANLAIGFITPPLGMALFVAARISNTKLEVVLKGIVPFIFLIIGTLTLITFIPQITMFLPNLMK</sequence>
<organism evidence="9 10">
    <name type="scientific">Succinatimonas hippei (strain DSM 22608 / JCM 16073 / KCTC 15190 / YIT 12066)</name>
    <dbReference type="NCBI Taxonomy" id="762983"/>
    <lineage>
        <taxon>Bacteria</taxon>
        <taxon>Pseudomonadati</taxon>
        <taxon>Pseudomonadota</taxon>
        <taxon>Gammaproteobacteria</taxon>
        <taxon>Aeromonadales</taxon>
        <taxon>Succinivibrionaceae</taxon>
        <taxon>Succinatimonas</taxon>
    </lineage>
</organism>
<comment type="similarity">
    <text evidence="7">Belongs to the TRAP transporter large permease family.</text>
</comment>
<dbReference type="Pfam" id="PF06808">
    <property type="entry name" value="DctM"/>
    <property type="match status" value="1"/>
</dbReference>
<accession>E8LHF0</accession>
<feature type="transmembrane region" description="Helical" evidence="7">
    <location>
        <begin position="78"/>
        <end position="105"/>
    </location>
</feature>
<reference evidence="9 10" key="1">
    <citation type="submission" date="2011-01" db="EMBL/GenBank/DDBJ databases">
        <authorList>
            <person name="Weinstock G."/>
            <person name="Sodergren E."/>
            <person name="Clifton S."/>
            <person name="Fulton L."/>
            <person name="Fulton B."/>
            <person name="Courtney L."/>
            <person name="Fronick C."/>
            <person name="Harrison M."/>
            <person name="Strong C."/>
            <person name="Farmer C."/>
            <person name="Delahaunty K."/>
            <person name="Markovic C."/>
            <person name="Hall O."/>
            <person name="Minx P."/>
            <person name="Tomlinson C."/>
            <person name="Mitreva M."/>
            <person name="Hou S."/>
            <person name="Chen J."/>
            <person name="Wollam A."/>
            <person name="Pepin K.H."/>
            <person name="Johnson M."/>
            <person name="Bhonagiri V."/>
            <person name="Zhang X."/>
            <person name="Suruliraj S."/>
            <person name="Warren W."/>
            <person name="Chinwalla A."/>
            <person name="Mardis E.R."/>
            <person name="Wilson R.K."/>
        </authorList>
    </citation>
    <scope>NUCLEOTIDE SEQUENCE [LARGE SCALE GENOMIC DNA]</scope>
    <source>
        <strain evidence="10">DSM 22608 / JCM 16073 / KCTC 15190 / YIT 12066</strain>
    </source>
</reference>
<dbReference type="Proteomes" id="UP000018458">
    <property type="component" value="Unassembled WGS sequence"/>
</dbReference>
<evidence type="ECO:0000256" key="7">
    <source>
        <dbReference type="RuleBase" id="RU369079"/>
    </source>
</evidence>
<dbReference type="STRING" id="762983.HMPREF9444_00109"/>